<feature type="compositionally biased region" description="Polar residues" evidence="2">
    <location>
        <begin position="205"/>
        <end position="219"/>
    </location>
</feature>
<dbReference type="AlphaFoldDB" id="A0A4R6X5C4"/>
<sequence length="219" mass="24666">MPKDCKVNSMKTITYICILTATVFCILIIALLVYLPSPSLLSYLGYADAVTLKNADNLNNSRTMYMIGRLVKDGTLVSLEDIWSFQTSFYQTLITFLIAINALIAAISVIYIKSTSEEKAEETTKKFMESSTFNNMLQLKVHEEAKLMLEEAQNDFNSAVGRLQNIEDVLNQVSILDKRNIELRQQIRVISEYLSNLDSSESEGSDLNIQKKGNNNGVR</sequence>
<keyword evidence="1" id="KW-0175">Coiled coil</keyword>
<keyword evidence="3" id="KW-0472">Membrane</keyword>
<keyword evidence="3" id="KW-1133">Transmembrane helix</keyword>
<keyword evidence="5" id="KW-1185">Reference proteome</keyword>
<dbReference type="OrthoDB" id="6199175at2"/>
<evidence type="ECO:0000313" key="4">
    <source>
        <dbReference type="EMBL" id="TDR12464.1"/>
    </source>
</evidence>
<dbReference type="Proteomes" id="UP000295729">
    <property type="component" value="Unassembled WGS sequence"/>
</dbReference>
<feature type="region of interest" description="Disordered" evidence="2">
    <location>
        <begin position="198"/>
        <end position="219"/>
    </location>
</feature>
<feature type="transmembrane region" description="Helical" evidence="3">
    <location>
        <begin position="12"/>
        <end position="35"/>
    </location>
</feature>
<dbReference type="EMBL" id="SNZA01000004">
    <property type="protein sequence ID" value="TDR12464.1"/>
    <property type="molecule type" value="Genomic_DNA"/>
</dbReference>
<evidence type="ECO:0000313" key="5">
    <source>
        <dbReference type="Proteomes" id="UP000295729"/>
    </source>
</evidence>
<feature type="coiled-coil region" evidence="1">
    <location>
        <begin position="149"/>
        <end position="186"/>
    </location>
</feature>
<evidence type="ECO:0000256" key="3">
    <source>
        <dbReference type="SAM" id="Phobius"/>
    </source>
</evidence>
<accession>A0A4R6X5C4</accession>
<comment type="caution">
    <text evidence="4">The sequence shown here is derived from an EMBL/GenBank/DDBJ whole genome shotgun (WGS) entry which is preliminary data.</text>
</comment>
<organism evidence="4 5">
    <name type="scientific">Marinomonas communis</name>
    <dbReference type="NCBI Taxonomy" id="28254"/>
    <lineage>
        <taxon>Bacteria</taxon>
        <taxon>Pseudomonadati</taxon>
        <taxon>Pseudomonadota</taxon>
        <taxon>Gammaproteobacteria</taxon>
        <taxon>Oceanospirillales</taxon>
        <taxon>Oceanospirillaceae</taxon>
        <taxon>Marinomonas</taxon>
    </lineage>
</organism>
<feature type="transmembrane region" description="Helical" evidence="3">
    <location>
        <begin position="89"/>
        <end position="112"/>
    </location>
</feature>
<gene>
    <name evidence="4" type="ORF">C8D85_2499</name>
</gene>
<evidence type="ECO:0000256" key="1">
    <source>
        <dbReference type="SAM" id="Coils"/>
    </source>
</evidence>
<name>A0A4R6X5C4_9GAMM</name>
<proteinExistence type="predicted"/>
<keyword evidence="3" id="KW-0812">Transmembrane</keyword>
<evidence type="ECO:0000256" key="2">
    <source>
        <dbReference type="SAM" id="MobiDB-lite"/>
    </source>
</evidence>
<protein>
    <submittedName>
        <fullName evidence="4">Uncharacterized protein</fullName>
    </submittedName>
</protein>
<reference evidence="4 5" key="1">
    <citation type="submission" date="2019-03" db="EMBL/GenBank/DDBJ databases">
        <title>Genomic Encyclopedia of Type Strains, Phase IV (KMG-IV): sequencing the most valuable type-strain genomes for metagenomic binning, comparative biology and taxonomic classification.</title>
        <authorList>
            <person name="Goeker M."/>
        </authorList>
    </citation>
    <scope>NUCLEOTIDE SEQUENCE [LARGE SCALE GENOMIC DNA]</scope>
    <source>
        <strain evidence="4 5">DSM 5604</strain>
    </source>
</reference>